<keyword evidence="3" id="KW-0378">Hydrolase</keyword>
<dbReference type="InterPro" id="IPR024087">
    <property type="entry name" value="Creatininase-like_sf"/>
</dbReference>
<dbReference type="GO" id="GO:0009231">
    <property type="term" value="P:riboflavin biosynthetic process"/>
    <property type="evidence" value="ECO:0007669"/>
    <property type="project" value="TreeGrafter"/>
</dbReference>
<evidence type="ECO:0000256" key="2">
    <source>
        <dbReference type="ARBA" id="ARBA00022723"/>
    </source>
</evidence>
<evidence type="ECO:0000256" key="4">
    <source>
        <dbReference type="ARBA" id="ARBA00022833"/>
    </source>
</evidence>
<evidence type="ECO:0000313" key="7">
    <source>
        <dbReference type="Proteomes" id="UP001305702"/>
    </source>
</evidence>
<dbReference type="EMBL" id="CP130318">
    <property type="protein sequence ID" value="WNQ08839.1"/>
    <property type="molecule type" value="Genomic_DNA"/>
</dbReference>
<dbReference type="Pfam" id="PF02633">
    <property type="entry name" value="Creatininase"/>
    <property type="match status" value="1"/>
</dbReference>
<evidence type="ECO:0000256" key="5">
    <source>
        <dbReference type="ARBA" id="ARBA00024029"/>
    </source>
</evidence>
<dbReference type="KEGG" id="paun:MJA45_14370"/>
<reference evidence="6 7" key="1">
    <citation type="submission" date="2022-02" db="EMBL/GenBank/DDBJ databases">
        <title>Paenibacillus sp. MBLB1776 Whole Genome Shotgun Sequencing.</title>
        <authorList>
            <person name="Hwang C.Y."/>
            <person name="Cho E.-S."/>
            <person name="Seo M.-J."/>
        </authorList>
    </citation>
    <scope>NUCLEOTIDE SEQUENCE [LARGE SCALE GENOMIC DNA]</scope>
    <source>
        <strain evidence="6 7">MBLB1776</strain>
    </source>
</reference>
<dbReference type="SUPFAM" id="SSF102215">
    <property type="entry name" value="Creatininase"/>
    <property type="match status" value="1"/>
</dbReference>
<keyword evidence="7" id="KW-1185">Reference proteome</keyword>
<comment type="similarity">
    <text evidence="5">Belongs to the creatininase superfamily.</text>
</comment>
<dbReference type="GO" id="GO:0016811">
    <property type="term" value="F:hydrolase activity, acting on carbon-nitrogen (but not peptide) bonds, in linear amides"/>
    <property type="evidence" value="ECO:0007669"/>
    <property type="project" value="TreeGrafter"/>
</dbReference>
<evidence type="ECO:0000313" key="6">
    <source>
        <dbReference type="EMBL" id="WNQ08839.1"/>
    </source>
</evidence>
<dbReference type="AlphaFoldDB" id="A0AA96L998"/>
<evidence type="ECO:0000256" key="3">
    <source>
        <dbReference type="ARBA" id="ARBA00022801"/>
    </source>
</evidence>
<protein>
    <submittedName>
        <fullName evidence="6">Creatininase family protein</fullName>
    </submittedName>
</protein>
<dbReference type="Proteomes" id="UP001305702">
    <property type="component" value="Chromosome"/>
</dbReference>
<proteinExistence type="inferred from homology"/>
<dbReference type="GO" id="GO:0046872">
    <property type="term" value="F:metal ion binding"/>
    <property type="evidence" value="ECO:0007669"/>
    <property type="project" value="UniProtKB-KW"/>
</dbReference>
<sequence length="249" mass="27913">MIYQQMTWMELKEVDYSRTIVLIPTGAMEQHGPHLPVDTDTRLVTKLAEEVELRKPDTLLLAPTVWLGHSPHHLSFGGTLSLHHQVYIQMLVSVCKSFIGMGAERIWLLNGHGGNRSPLSIVLQELKNEHDKVAVIASDYWTIAREKIESIRESGLGGLGHACELETSLYLFLDGDKVRKDRIQDDGRQPDSPLFRQDMLHGGPAARVFNFRELTASGVFGRPTLASEEKGERLFSAISDKLLAFSDQL</sequence>
<dbReference type="InterPro" id="IPR003785">
    <property type="entry name" value="Creatininase/forma_Hydrolase"/>
</dbReference>
<dbReference type="PANTHER" id="PTHR35005">
    <property type="entry name" value="3-DEHYDRO-SCYLLO-INOSOSE HYDROLASE"/>
    <property type="match status" value="1"/>
</dbReference>
<keyword evidence="4" id="KW-0862">Zinc</keyword>
<name>A0AA96L998_9BACL</name>
<dbReference type="Gene3D" id="3.40.50.10310">
    <property type="entry name" value="Creatininase"/>
    <property type="match status" value="1"/>
</dbReference>
<organism evidence="6 7">
    <name type="scientific">Paenibacillus aurantius</name>
    <dbReference type="NCBI Taxonomy" id="2918900"/>
    <lineage>
        <taxon>Bacteria</taxon>
        <taxon>Bacillati</taxon>
        <taxon>Bacillota</taxon>
        <taxon>Bacilli</taxon>
        <taxon>Bacillales</taxon>
        <taxon>Paenibacillaceae</taxon>
        <taxon>Paenibacillus</taxon>
    </lineage>
</organism>
<evidence type="ECO:0000256" key="1">
    <source>
        <dbReference type="ARBA" id="ARBA00001947"/>
    </source>
</evidence>
<dbReference type="RefSeq" id="WP_315602606.1">
    <property type="nucleotide sequence ID" value="NZ_CP130318.1"/>
</dbReference>
<comment type="cofactor">
    <cofactor evidence="1">
        <name>Zn(2+)</name>
        <dbReference type="ChEBI" id="CHEBI:29105"/>
    </cofactor>
</comment>
<keyword evidence="2" id="KW-0479">Metal-binding</keyword>
<accession>A0AA96L998</accession>
<dbReference type="PANTHER" id="PTHR35005:SF1">
    <property type="entry name" value="2-AMINO-5-FORMYLAMINO-6-RIBOSYLAMINOPYRIMIDIN-4(3H)-ONE 5'-MONOPHOSPHATE DEFORMYLASE"/>
    <property type="match status" value="1"/>
</dbReference>
<gene>
    <name evidence="6" type="ORF">MJA45_14370</name>
</gene>